<protein>
    <submittedName>
        <fullName evidence="2">Uncharacterized protein</fullName>
    </submittedName>
</protein>
<accession>A0A6J4U5Y2</accession>
<feature type="non-terminal residue" evidence="2">
    <location>
        <position position="1"/>
    </location>
</feature>
<evidence type="ECO:0000256" key="1">
    <source>
        <dbReference type="SAM" id="MobiDB-lite"/>
    </source>
</evidence>
<feature type="compositionally biased region" description="Basic residues" evidence="1">
    <location>
        <begin position="38"/>
        <end position="53"/>
    </location>
</feature>
<reference evidence="2" key="1">
    <citation type="submission" date="2020-02" db="EMBL/GenBank/DDBJ databases">
        <authorList>
            <person name="Meier V. D."/>
        </authorList>
    </citation>
    <scope>NUCLEOTIDE SEQUENCE</scope>
    <source>
        <strain evidence="2">AVDCRST_MAG59</strain>
    </source>
</reference>
<gene>
    <name evidence="2" type="ORF">AVDCRST_MAG59-875</name>
</gene>
<dbReference type="EMBL" id="CADCWF010000046">
    <property type="protein sequence ID" value="CAA9541533.1"/>
    <property type="molecule type" value="Genomic_DNA"/>
</dbReference>
<name>A0A6J4U5Y2_9BACT</name>
<feature type="compositionally biased region" description="Basic and acidic residues" evidence="1">
    <location>
        <begin position="56"/>
        <end position="70"/>
    </location>
</feature>
<feature type="non-terminal residue" evidence="2">
    <location>
        <position position="103"/>
    </location>
</feature>
<feature type="region of interest" description="Disordered" evidence="1">
    <location>
        <begin position="1"/>
        <end position="103"/>
    </location>
</feature>
<dbReference type="AlphaFoldDB" id="A0A6J4U5Y2"/>
<organism evidence="2">
    <name type="scientific">uncultured Thermomicrobiales bacterium</name>
    <dbReference type="NCBI Taxonomy" id="1645740"/>
    <lineage>
        <taxon>Bacteria</taxon>
        <taxon>Pseudomonadati</taxon>
        <taxon>Thermomicrobiota</taxon>
        <taxon>Thermomicrobia</taxon>
        <taxon>Thermomicrobiales</taxon>
        <taxon>environmental samples</taxon>
    </lineage>
</organism>
<evidence type="ECO:0000313" key="2">
    <source>
        <dbReference type="EMBL" id="CAA9541533.1"/>
    </source>
</evidence>
<feature type="compositionally biased region" description="Basic residues" evidence="1">
    <location>
        <begin position="1"/>
        <end position="11"/>
    </location>
</feature>
<proteinExistence type="predicted"/>
<feature type="compositionally biased region" description="Basic and acidic residues" evidence="1">
    <location>
        <begin position="12"/>
        <end position="31"/>
    </location>
</feature>
<sequence length="103" mass="11710">AGVRRRRHRRGDHLLPEHRRPDRQGRLRPPDRPPGAAARRRRHRRPTRARTSPRRGPGDLPDRADRRGPRPEAALARGAVGLLHGGRPGSTLPARPGRRVQWI</sequence>